<dbReference type="InterPro" id="IPR012677">
    <property type="entry name" value="Nucleotide-bd_a/b_plait_sf"/>
</dbReference>
<evidence type="ECO:0000256" key="2">
    <source>
        <dbReference type="PROSITE-ProRule" id="PRU00176"/>
    </source>
</evidence>
<reference evidence="4 5" key="1">
    <citation type="submission" date="2024-04" db="EMBL/GenBank/DDBJ databases">
        <title>Genome assembly C_amara_ONT_v2.</title>
        <authorList>
            <person name="Yant L."/>
            <person name="Moore C."/>
            <person name="Slenker M."/>
        </authorList>
    </citation>
    <scope>NUCLEOTIDE SEQUENCE [LARGE SCALE GENOMIC DNA]</scope>
    <source>
        <tissue evidence="4">Leaf</tissue>
    </source>
</reference>
<evidence type="ECO:0000259" key="3">
    <source>
        <dbReference type="PROSITE" id="PS50102"/>
    </source>
</evidence>
<name>A0ABD1AIM3_CARAN</name>
<keyword evidence="1 2" id="KW-0694">RNA-binding</keyword>
<proteinExistence type="predicted"/>
<dbReference type="Gene3D" id="3.30.70.330">
    <property type="match status" value="1"/>
</dbReference>
<organism evidence="4 5">
    <name type="scientific">Cardamine amara subsp. amara</name>
    <dbReference type="NCBI Taxonomy" id="228776"/>
    <lineage>
        <taxon>Eukaryota</taxon>
        <taxon>Viridiplantae</taxon>
        <taxon>Streptophyta</taxon>
        <taxon>Embryophyta</taxon>
        <taxon>Tracheophyta</taxon>
        <taxon>Spermatophyta</taxon>
        <taxon>Magnoliopsida</taxon>
        <taxon>eudicotyledons</taxon>
        <taxon>Gunneridae</taxon>
        <taxon>Pentapetalae</taxon>
        <taxon>rosids</taxon>
        <taxon>malvids</taxon>
        <taxon>Brassicales</taxon>
        <taxon>Brassicaceae</taxon>
        <taxon>Cardamineae</taxon>
        <taxon>Cardamine</taxon>
    </lineage>
</organism>
<dbReference type="GO" id="GO:0003723">
    <property type="term" value="F:RNA binding"/>
    <property type="evidence" value="ECO:0007669"/>
    <property type="project" value="UniProtKB-UniRule"/>
</dbReference>
<feature type="domain" description="RRM" evidence="3">
    <location>
        <begin position="13"/>
        <end position="90"/>
    </location>
</feature>
<keyword evidence="5" id="KW-1185">Reference proteome</keyword>
<evidence type="ECO:0000313" key="5">
    <source>
        <dbReference type="Proteomes" id="UP001558713"/>
    </source>
</evidence>
<evidence type="ECO:0000313" key="4">
    <source>
        <dbReference type="EMBL" id="KAL1206622.1"/>
    </source>
</evidence>
<dbReference type="Proteomes" id="UP001558713">
    <property type="component" value="Unassembled WGS sequence"/>
</dbReference>
<accession>A0ABD1AIM3</accession>
<dbReference type="Pfam" id="PF00076">
    <property type="entry name" value="RRM_1"/>
    <property type="match status" value="1"/>
</dbReference>
<comment type="caution">
    <text evidence="4">The sequence shown here is derived from an EMBL/GenBank/DDBJ whole genome shotgun (WGS) entry which is preliminary data.</text>
</comment>
<evidence type="ECO:0000256" key="1">
    <source>
        <dbReference type="ARBA" id="ARBA00022884"/>
    </source>
</evidence>
<dbReference type="PANTHER" id="PTHR11176">
    <property type="entry name" value="BOULE-RELATED"/>
    <property type="match status" value="1"/>
</dbReference>
<dbReference type="PANTHER" id="PTHR11176:SF47">
    <property type="entry name" value="(RAPE) HYPOTHETICAL PROTEIN"/>
    <property type="match status" value="1"/>
</dbReference>
<dbReference type="SMART" id="SM00360">
    <property type="entry name" value="RRM"/>
    <property type="match status" value="1"/>
</dbReference>
<dbReference type="PROSITE" id="PS50102">
    <property type="entry name" value="RRM"/>
    <property type="match status" value="1"/>
</dbReference>
<sequence length="156" mass="18197">MAQPNQNLDTTFTKIYVGGLLWTTKEEGLRNHFQQFGEIIHANVVWDRVLDRSQGYGFVTFKDAESATRACLDPYPSIDGRITNCKLASSGANANHNPQPILVRPDDLCWNQYYQQYFPQNYWYPQQYNPAFYQHCPMVNTNTMHWPNQSDGNRQR</sequence>
<dbReference type="InterPro" id="IPR000504">
    <property type="entry name" value="RRM_dom"/>
</dbReference>
<dbReference type="InterPro" id="IPR035979">
    <property type="entry name" value="RBD_domain_sf"/>
</dbReference>
<dbReference type="EMBL" id="JBANAX010000497">
    <property type="protein sequence ID" value="KAL1206622.1"/>
    <property type="molecule type" value="Genomic_DNA"/>
</dbReference>
<gene>
    <name evidence="4" type="ORF">V5N11_027187</name>
</gene>
<dbReference type="SUPFAM" id="SSF54928">
    <property type="entry name" value="RNA-binding domain, RBD"/>
    <property type="match status" value="1"/>
</dbReference>
<dbReference type="AlphaFoldDB" id="A0ABD1AIM3"/>
<protein>
    <submittedName>
        <fullName evidence="4">RNA-binding protein ARP1</fullName>
    </submittedName>
</protein>